<evidence type="ECO:0000256" key="11">
    <source>
        <dbReference type="PIRSR" id="PIRSR006268-2"/>
    </source>
</evidence>
<dbReference type="Proteomes" id="UP000282892">
    <property type="component" value="Chromosome"/>
</dbReference>
<dbReference type="STRING" id="1193713.GCA_001636315_02907"/>
<feature type="binding site" evidence="11">
    <location>
        <position position="257"/>
    </location>
    <ligand>
        <name>Mg(2+)</name>
        <dbReference type="ChEBI" id="CHEBI:18420"/>
    </ligand>
</feature>
<comment type="similarity">
    <text evidence="10">Belongs to the ApbE family.</text>
</comment>
<feature type="binding site" evidence="11">
    <location>
        <position position="253"/>
    </location>
    <ligand>
        <name>Mg(2+)</name>
        <dbReference type="ChEBI" id="CHEBI:18420"/>
    </ligand>
</feature>
<keyword evidence="4 10" id="KW-0808">Transferase</keyword>
<name>A0A3Q9QS61_9BACI</name>
<evidence type="ECO:0000313" key="12">
    <source>
        <dbReference type="EMBL" id="AZU60116.1"/>
    </source>
</evidence>
<dbReference type="RefSeq" id="WP_127484641.1">
    <property type="nucleotide sequence ID" value="NZ_CP022572.1"/>
</dbReference>
<dbReference type="Pfam" id="PF02424">
    <property type="entry name" value="ApbE"/>
    <property type="match status" value="1"/>
</dbReference>
<sequence length="290" mass="32345">MKKTKLYMDTVVEIEVISRKPSEEIEEKINRAFAAFQKVEQTCSRFTASSELMLACQKAKTPVEISPFLYEPLFFAIEVAKLTDGLFDPTIGKIMEKEGFNRHYLTGERIQSISDESVDYQDIVLNPETQTVTIKKPLIIDLGAVAKGFAIDLAVNELKEFEGFIVNAGGDLFAGGAEESYNKWTIGIQHPYQKDQIIETIQISNEAICTSGSYERVSPLNKGKHHIMNPKTKSSPNEWVSCSVIAPYTMMADAFSTVAFLPGGEIVMQELELKGLLMTPELQIKRIGGF</sequence>
<evidence type="ECO:0000256" key="7">
    <source>
        <dbReference type="ARBA" id="ARBA00022842"/>
    </source>
</evidence>
<evidence type="ECO:0000256" key="3">
    <source>
        <dbReference type="ARBA" id="ARBA00022630"/>
    </source>
</evidence>
<comment type="catalytic activity">
    <reaction evidence="9 10">
        <text>L-threonyl-[protein] + FAD = FMN-L-threonyl-[protein] + AMP + H(+)</text>
        <dbReference type="Rhea" id="RHEA:36847"/>
        <dbReference type="Rhea" id="RHEA-COMP:11060"/>
        <dbReference type="Rhea" id="RHEA-COMP:11061"/>
        <dbReference type="ChEBI" id="CHEBI:15378"/>
        <dbReference type="ChEBI" id="CHEBI:30013"/>
        <dbReference type="ChEBI" id="CHEBI:57692"/>
        <dbReference type="ChEBI" id="CHEBI:74257"/>
        <dbReference type="ChEBI" id="CHEBI:456215"/>
        <dbReference type="EC" id="2.7.1.180"/>
    </reaction>
</comment>
<accession>A0A3Q9QS61</accession>
<evidence type="ECO:0000256" key="6">
    <source>
        <dbReference type="ARBA" id="ARBA00022827"/>
    </source>
</evidence>
<keyword evidence="5 10" id="KW-0479">Metal-binding</keyword>
<evidence type="ECO:0000256" key="1">
    <source>
        <dbReference type="ARBA" id="ARBA00011955"/>
    </source>
</evidence>
<dbReference type="PIRSF" id="PIRSF006268">
    <property type="entry name" value="ApbE"/>
    <property type="match status" value="1"/>
</dbReference>
<dbReference type="EC" id="2.7.1.180" evidence="1 10"/>
<organism evidence="12 13">
    <name type="scientific">Neobacillus mesonae</name>
    <dbReference type="NCBI Taxonomy" id="1193713"/>
    <lineage>
        <taxon>Bacteria</taxon>
        <taxon>Bacillati</taxon>
        <taxon>Bacillota</taxon>
        <taxon>Bacilli</taxon>
        <taxon>Bacillales</taxon>
        <taxon>Bacillaceae</taxon>
        <taxon>Neobacillus</taxon>
    </lineage>
</organism>
<evidence type="ECO:0000256" key="5">
    <source>
        <dbReference type="ARBA" id="ARBA00022723"/>
    </source>
</evidence>
<keyword evidence="3 10" id="KW-0285">Flavoprotein</keyword>
<keyword evidence="7 10" id="KW-0460">Magnesium</keyword>
<dbReference type="AlphaFoldDB" id="A0A3Q9QS61"/>
<comment type="cofactor">
    <cofactor evidence="11">
        <name>Mg(2+)</name>
        <dbReference type="ChEBI" id="CHEBI:18420"/>
    </cofactor>
    <cofactor evidence="11">
        <name>Mn(2+)</name>
        <dbReference type="ChEBI" id="CHEBI:29035"/>
    </cofactor>
    <text evidence="11">Magnesium. Can also use manganese.</text>
</comment>
<feature type="binding site" evidence="11">
    <location>
        <position position="144"/>
    </location>
    <ligand>
        <name>Mg(2+)</name>
        <dbReference type="ChEBI" id="CHEBI:18420"/>
    </ligand>
</feature>
<keyword evidence="6 10" id="KW-0274">FAD</keyword>
<gene>
    <name evidence="12" type="ORF">CHR53_01895</name>
</gene>
<evidence type="ECO:0000313" key="13">
    <source>
        <dbReference type="Proteomes" id="UP000282892"/>
    </source>
</evidence>
<dbReference type="GO" id="GO:0046872">
    <property type="term" value="F:metal ion binding"/>
    <property type="evidence" value="ECO:0007669"/>
    <property type="project" value="UniProtKB-UniRule"/>
</dbReference>
<dbReference type="InterPro" id="IPR003374">
    <property type="entry name" value="ApbE-like_sf"/>
</dbReference>
<dbReference type="OrthoDB" id="9778595at2"/>
<evidence type="ECO:0000256" key="10">
    <source>
        <dbReference type="PIRNR" id="PIRNR006268"/>
    </source>
</evidence>
<dbReference type="PANTHER" id="PTHR30040">
    <property type="entry name" value="THIAMINE BIOSYNTHESIS LIPOPROTEIN APBE"/>
    <property type="match status" value="1"/>
</dbReference>
<dbReference type="KEGG" id="nmk:CHR53_01895"/>
<evidence type="ECO:0000256" key="9">
    <source>
        <dbReference type="ARBA" id="ARBA00048540"/>
    </source>
</evidence>
<reference evidence="12 13" key="1">
    <citation type="submission" date="2017-07" db="EMBL/GenBank/DDBJ databases">
        <title>The complete genome sequence of Bacillus mesonae strain H20-5, an efficient strain improving plant abiotic stress resistance.</title>
        <authorList>
            <person name="Kim S.Y."/>
            <person name="Song H."/>
            <person name="Sang M.K."/>
            <person name="Weon H.-Y."/>
            <person name="Song J."/>
        </authorList>
    </citation>
    <scope>NUCLEOTIDE SEQUENCE [LARGE SCALE GENOMIC DNA]</scope>
    <source>
        <strain evidence="12 13">H20-5</strain>
    </source>
</reference>
<evidence type="ECO:0000256" key="8">
    <source>
        <dbReference type="ARBA" id="ARBA00031306"/>
    </source>
</evidence>
<dbReference type="InterPro" id="IPR024932">
    <property type="entry name" value="ApbE"/>
</dbReference>
<evidence type="ECO:0000256" key="4">
    <source>
        <dbReference type="ARBA" id="ARBA00022679"/>
    </source>
</evidence>
<keyword evidence="13" id="KW-1185">Reference proteome</keyword>
<protein>
    <recommendedName>
        <fullName evidence="2 10">FAD:protein FMN transferase</fullName>
        <ecNumber evidence="1 10">2.7.1.180</ecNumber>
    </recommendedName>
    <alternativeName>
        <fullName evidence="8 10">Flavin transferase</fullName>
    </alternativeName>
</protein>
<dbReference type="Gene3D" id="3.10.520.10">
    <property type="entry name" value="ApbE-like domains"/>
    <property type="match status" value="1"/>
</dbReference>
<dbReference type="PANTHER" id="PTHR30040:SF2">
    <property type="entry name" value="FAD:PROTEIN FMN TRANSFERASE"/>
    <property type="match status" value="1"/>
</dbReference>
<dbReference type="GO" id="GO:0016740">
    <property type="term" value="F:transferase activity"/>
    <property type="evidence" value="ECO:0007669"/>
    <property type="project" value="UniProtKB-UniRule"/>
</dbReference>
<proteinExistence type="inferred from homology"/>
<dbReference type="SUPFAM" id="SSF143631">
    <property type="entry name" value="ApbE-like"/>
    <property type="match status" value="1"/>
</dbReference>
<evidence type="ECO:0000256" key="2">
    <source>
        <dbReference type="ARBA" id="ARBA00016337"/>
    </source>
</evidence>
<dbReference type="EMBL" id="CP022572">
    <property type="protein sequence ID" value="AZU60116.1"/>
    <property type="molecule type" value="Genomic_DNA"/>
</dbReference>